<dbReference type="GO" id="GO:0016491">
    <property type="term" value="F:oxidoreductase activity"/>
    <property type="evidence" value="ECO:0007669"/>
    <property type="project" value="UniProtKB-KW"/>
</dbReference>
<protein>
    <submittedName>
        <fullName evidence="4">SDR family oxidoreductase</fullName>
    </submittedName>
</protein>
<dbReference type="InterPro" id="IPR002347">
    <property type="entry name" value="SDR_fam"/>
</dbReference>
<keyword evidence="2" id="KW-0560">Oxidoreductase</keyword>
<dbReference type="AlphaFoldDB" id="A0A9X3NII1"/>
<dbReference type="SUPFAM" id="SSF51735">
    <property type="entry name" value="NAD(P)-binding Rossmann-fold domains"/>
    <property type="match status" value="1"/>
</dbReference>
<dbReference type="RefSeq" id="WP_270071609.1">
    <property type="nucleotide sequence ID" value="NZ_JAJAQC010000010.1"/>
</dbReference>
<evidence type="ECO:0000256" key="2">
    <source>
        <dbReference type="ARBA" id="ARBA00023002"/>
    </source>
</evidence>
<reference evidence="4" key="1">
    <citation type="submission" date="2021-10" db="EMBL/GenBank/DDBJ databases">
        <title>Streptomonospora sp. nov., isolated from mangrove soil.</title>
        <authorList>
            <person name="Chen X."/>
            <person name="Ge X."/>
            <person name="Liu W."/>
        </authorList>
    </citation>
    <scope>NUCLEOTIDE SEQUENCE</scope>
    <source>
        <strain evidence="4">S1-112</strain>
    </source>
</reference>
<evidence type="ECO:0000256" key="1">
    <source>
        <dbReference type="ARBA" id="ARBA00006484"/>
    </source>
</evidence>
<dbReference type="InterPro" id="IPR057326">
    <property type="entry name" value="KR_dom"/>
</dbReference>
<proteinExistence type="inferred from homology"/>
<dbReference type="Gene3D" id="3.40.50.720">
    <property type="entry name" value="NAD(P)-binding Rossmann-like Domain"/>
    <property type="match status" value="1"/>
</dbReference>
<dbReference type="EMBL" id="JAJAQC010000010">
    <property type="protein sequence ID" value="MDA0564322.1"/>
    <property type="molecule type" value="Genomic_DNA"/>
</dbReference>
<comment type="caution">
    <text evidence="4">The sequence shown here is derived from an EMBL/GenBank/DDBJ whole genome shotgun (WGS) entry which is preliminary data.</text>
</comment>
<dbReference type="Proteomes" id="UP001140076">
    <property type="component" value="Unassembled WGS sequence"/>
</dbReference>
<dbReference type="PANTHER" id="PTHR43669:SF8">
    <property type="entry name" value="SHORT-CHAIN TYPE DEHYDROGENASE_REDUCTASE-RELATED"/>
    <property type="match status" value="1"/>
</dbReference>
<dbReference type="SMART" id="SM00822">
    <property type="entry name" value="PKS_KR"/>
    <property type="match status" value="1"/>
</dbReference>
<dbReference type="PROSITE" id="PS00061">
    <property type="entry name" value="ADH_SHORT"/>
    <property type="match status" value="1"/>
</dbReference>
<dbReference type="InterPro" id="IPR020904">
    <property type="entry name" value="Sc_DH/Rdtase_CS"/>
</dbReference>
<organism evidence="4 5">
    <name type="scientific">Streptomonospora mangrovi</name>
    <dbReference type="NCBI Taxonomy" id="2883123"/>
    <lineage>
        <taxon>Bacteria</taxon>
        <taxon>Bacillati</taxon>
        <taxon>Actinomycetota</taxon>
        <taxon>Actinomycetes</taxon>
        <taxon>Streptosporangiales</taxon>
        <taxon>Nocardiopsidaceae</taxon>
        <taxon>Streptomonospora</taxon>
    </lineage>
</organism>
<sequence>MPEPFSIPGTTAVVTGAAGGIGRALAERLLREGAARVVVSDLDPDRVAETAARLGGRAHPLALDVSDEAAVRAAVERIEVEHGPIDLWCSNAGIAAGRGLGDDADWDVSWRVHVLAHVYAVRALFPRMAERGRGHLLITASAAGLLTQLDSAPYSATKHGAVALAEWLAIRHADDGIGVSCLCPQGVNTAMTAGDDGTSATRLGGDYIEPEDVAESVVAALHDGRFLILPHPEAADYERNRANDRDRWIGGMRKAWARIRGAAPRSGTGAAGAAERS</sequence>
<feature type="domain" description="Ketoreductase" evidence="3">
    <location>
        <begin position="10"/>
        <end position="185"/>
    </location>
</feature>
<accession>A0A9X3NII1</accession>
<gene>
    <name evidence="4" type="ORF">LG943_08275</name>
</gene>
<dbReference type="Pfam" id="PF00106">
    <property type="entry name" value="adh_short"/>
    <property type="match status" value="1"/>
</dbReference>
<evidence type="ECO:0000313" key="4">
    <source>
        <dbReference type="EMBL" id="MDA0564322.1"/>
    </source>
</evidence>
<dbReference type="InterPro" id="IPR036291">
    <property type="entry name" value="NAD(P)-bd_dom_sf"/>
</dbReference>
<evidence type="ECO:0000313" key="5">
    <source>
        <dbReference type="Proteomes" id="UP001140076"/>
    </source>
</evidence>
<name>A0A9X3NII1_9ACTN</name>
<evidence type="ECO:0000259" key="3">
    <source>
        <dbReference type="SMART" id="SM00822"/>
    </source>
</evidence>
<keyword evidence="5" id="KW-1185">Reference proteome</keyword>
<dbReference type="CDD" id="cd05233">
    <property type="entry name" value="SDR_c"/>
    <property type="match status" value="1"/>
</dbReference>
<dbReference type="PANTHER" id="PTHR43669">
    <property type="entry name" value="5-KETO-D-GLUCONATE 5-REDUCTASE"/>
    <property type="match status" value="1"/>
</dbReference>
<comment type="similarity">
    <text evidence="1">Belongs to the short-chain dehydrogenases/reductases (SDR) family.</text>
</comment>
<dbReference type="PRINTS" id="PR00081">
    <property type="entry name" value="GDHRDH"/>
</dbReference>